<organism evidence="2 3">
    <name type="scientific">[Clostridium] fimetarium</name>
    <dbReference type="NCBI Taxonomy" id="99656"/>
    <lineage>
        <taxon>Bacteria</taxon>
        <taxon>Bacillati</taxon>
        <taxon>Bacillota</taxon>
        <taxon>Clostridia</taxon>
        <taxon>Lachnospirales</taxon>
        <taxon>Lachnospiraceae</taxon>
    </lineage>
</organism>
<dbReference type="RefSeq" id="WP_092454576.1">
    <property type="nucleotide sequence ID" value="NZ_FOJI01000009.1"/>
</dbReference>
<reference evidence="2 3" key="1">
    <citation type="submission" date="2016-10" db="EMBL/GenBank/DDBJ databases">
        <authorList>
            <person name="de Groot N.N."/>
        </authorList>
    </citation>
    <scope>NUCLEOTIDE SEQUENCE [LARGE SCALE GENOMIC DNA]</scope>
    <source>
        <strain evidence="2 3">DSM 9179</strain>
    </source>
</reference>
<dbReference type="Proteomes" id="UP000199701">
    <property type="component" value="Unassembled WGS sequence"/>
</dbReference>
<gene>
    <name evidence="2" type="ORF">SAMN05421659_109178</name>
</gene>
<keyword evidence="3" id="KW-1185">Reference proteome</keyword>
<dbReference type="PROSITE" id="PS51257">
    <property type="entry name" value="PROKAR_LIPOPROTEIN"/>
    <property type="match status" value="1"/>
</dbReference>
<sequence>MKQLIKPQKKISIILCLFLTCILFVGCGGKTTKETSTSNEKVQVSENIENPTVGTQQITVTTSDGKTVTFDENEVETSVDSNGNTTYKLDDNTTVVVSSTEGTATVTTKNEDGTTSSTVSNNVTITPVINTPTQSNKPVDVIINTPVETQTPTMAPTSAPVQPPTQPVIQQPFETQAPTEAPTNPPETQPYIPPTPTEAPTPAPTQAPWTLDVDSYMAQMDANLRDAGKVTIREYYENQYGVGSTDGYTNDFGAGYVEIYTHSQSTANWSLSVLKNDVPNAYYLQYMGKDGNDYVFRVYRI</sequence>
<evidence type="ECO:0000256" key="1">
    <source>
        <dbReference type="SAM" id="MobiDB-lite"/>
    </source>
</evidence>
<evidence type="ECO:0000313" key="2">
    <source>
        <dbReference type="EMBL" id="SEW31747.1"/>
    </source>
</evidence>
<feature type="compositionally biased region" description="Pro residues" evidence="1">
    <location>
        <begin position="183"/>
        <end position="205"/>
    </location>
</feature>
<feature type="region of interest" description="Disordered" evidence="1">
    <location>
        <begin position="175"/>
        <end position="207"/>
    </location>
</feature>
<name>A0A1I0QWR2_9FIRM</name>
<accession>A0A1I0QWR2</accession>
<dbReference type="EMBL" id="FOJI01000009">
    <property type="protein sequence ID" value="SEW31747.1"/>
    <property type="molecule type" value="Genomic_DNA"/>
</dbReference>
<evidence type="ECO:0000313" key="3">
    <source>
        <dbReference type="Proteomes" id="UP000199701"/>
    </source>
</evidence>
<protein>
    <submittedName>
        <fullName evidence="2">Uncharacterized protein</fullName>
    </submittedName>
</protein>
<dbReference type="STRING" id="99656.SAMN05421659_109178"/>
<dbReference type="AlphaFoldDB" id="A0A1I0QWR2"/>
<proteinExistence type="predicted"/>